<dbReference type="Gene3D" id="1.20.890.10">
    <property type="entry name" value="cAMP-dependent protein kinase regulatory subunit, dimerization-anchoring domain"/>
    <property type="match status" value="1"/>
</dbReference>
<evidence type="ECO:0000256" key="1">
    <source>
        <dbReference type="ARBA" id="ARBA00004230"/>
    </source>
</evidence>
<evidence type="ECO:0000256" key="2">
    <source>
        <dbReference type="ARBA" id="ARBA00022846"/>
    </source>
</evidence>
<evidence type="ECO:0000256" key="6">
    <source>
        <dbReference type="SAM" id="MobiDB-lite"/>
    </source>
</evidence>
<keyword evidence="3" id="KW-0969">Cilium</keyword>
<dbReference type="PANTHER" id="PTHR14952:SF9">
    <property type="entry name" value="EF-HAND DOMAIN-CONTAINING PROTEIN"/>
    <property type="match status" value="1"/>
</dbReference>
<protein>
    <recommendedName>
        <fullName evidence="9">Ropporin-1-like protein</fullName>
    </recommendedName>
</protein>
<evidence type="ECO:0000256" key="5">
    <source>
        <dbReference type="ARBA" id="ARBA00035651"/>
    </source>
</evidence>
<comment type="subcellular location">
    <subcellularLocation>
        <location evidence="1">Cell projection</location>
        <location evidence="1">Cilium</location>
        <location evidence="1">Flagellum</location>
    </subcellularLocation>
</comment>
<dbReference type="SUPFAM" id="SSF47391">
    <property type="entry name" value="Dimerization-anchoring domain of cAMP-dependent PK regulatory subunit"/>
    <property type="match status" value="1"/>
</dbReference>
<comment type="similarity">
    <text evidence="5">Belongs to the ropporin family.</text>
</comment>
<dbReference type="CDD" id="cd23019">
    <property type="entry name" value="DD_ROP"/>
    <property type="match status" value="1"/>
</dbReference>
<name>A0A9P0M360_ACAOB</name>
<gene>
    <name evidence="7" type="ORF">ACAOBT_LOCUS28067</name>
</gene>
<sequence length="459" mass="51424">MPELEEQVYCSEQIFIPPTFPFLLKQYAKAAIRSQPTDLLQWSTSYFRCLSLNIPPPVKPRLEYPIVKDYCSITPGWLKALLHQLQNTHALPFKVLWDRWTGACLDHKIMIRILCLGKFDNPNSIPWIKFLGLCAAHLTEDLTHTMILICEILTEEPEGGSAMIPLKVFLDLYVFLAKTDASKPQILKNIQFTEAEINIWKEKVGETAIDRPPVEIEQHGGNISTYIRNNISLESIEKSDQSLDTSRQSEGNEMEDQGRRVSTKQKGSSHDKTAEPSESMSKAVANCEINQEQNQTSEAKGRECVVSAEKSGSNIQEGQVTNKESVSLDIDDVMKNGSICLKGIAQTSDESAGSVDNSVTSDVKRIFHENIPIDDPVNKMEDNTNGKISEENEVISHSEPFSYGEIHIDAIPGIGPPVPDELIQAVCEYMEKVAATQRGMVMPRNIRNYNCPPLEVLDY</sequence>
<dbReference type="OrthoDB" id="10067602at2759"/>
<dbReference type="Proteomes" id="UP001152888">
    <property type="component" value="Unassembled WGS sequence"/>
</dbReference>
<proteinExistence type="inferred from homology"/>
<evidence type="ECO:0000256" key="3">
    <source>
        <dbReference type="ARBA" id="ARBA00023069"/>
    </source>
</evidence>
<dbReference type="InterPro" id="IPR047844">
    <property type="entry name" value="ROP_DD"/>
</dbReference>
<feature type="region of interest" description="Disordered" evidence="6">
    <location>
        <begin position="238"/>
        <end position="281"/>
    </location>
</feature>
<evidence type="ECO:0000313" key="7">
    <source>
        <dbReference type="EMBL" id="CAH2004550.1"/>
    </source>
</evidence>
<dbReference type="AlphaFoldDB" id="A0A9P0M360"/>
<keyword evidence="2" id="KW-0282">Flagellum</keyword>
<evidence type="ECO:0000256" key="4">
    <source>
        <dbReference type="ARBA" id="ARBA00023273"/>
    </source>
</evidence>
<comment type="caution">
    <text evidence="7">The sequence shown here is derived from an EMBL/GenBank/DDBJ whole genome shotgun (WGS) entry which is preliminary data.</text>
</comment>
<keyword evidence="4" id="KW-0966">Cell projection</keyword>
<evidence type="ECO:0008006" key="9">
    <source>
        <dbReference type="Google" id="ProtNLM"/>
    </source>
</evidence>
<accession>A0A9P0M360</accession>
<keyword evidence="8" id="KW-1185">Reference proteome</keyword>
<evidence type="ECO:0000313" key="8">
    <source>
        <dbReference type="Proteomes" id="UP001152888"/>
    </source>
</evidence>
<feature type="compositionally biased region" description="Polar residues" evidence="6">
    <location>
        <begin position="242"/>
        <end position="251"/>
    </location>
</feature>
<organism evidence="7 8">
    <name type="scientific">Acanthoscelides obtectus</name>
    <name type="common">Bean weevil</name>
    <name type="synonym">Bruchus obtectus</name>
    <dbReference type="NCBI Taxonomy" id="200917"/>
    <lineage>
        <taxon>Eukaryota</taxon>
        <taxon>Metazoa</taxon>
        <taxon>Ecdysozoa</taxon>
        <taxon>Arthropoda</taxon>
        <taxon>Hexapoda</taxon>
        <taxon>Insecta</taxon>
        <taxon>Pterygota</taxon>
        <taxon>Neoptera</taxon>
        <taxon>Endopterygota</taxon>
        <taxon>Coleoptera</taxon>
        <taxon>Polyphaga</taxon>
        <taxon>Cucujiformia</taxon>
        <taxon>Chrysomeloidea</taxon>
        <taxon>Chrysomelidae</taxon>
        <taxon>Bruchinae</taxon>
        <taxon>Bruchini</taxon>
        <taxon>Acanthoscelides</taxon>
    </lineage>
</organism>
<dbReference type="PANTHER" id="PTHR14952">
    <property type="entry name" value="ROPPORIN-1-LIKE PROTEIN"/>
    <property type="match status" value="1"/>
</dbReference>
<dbReference type="GO" id="GO:0031514">
    <property type="term" value="C:motile cilium"/>
    <property type="evidence" value="ECO:0007669"/>
    <property type="project" value="UniProtKB-SubCell"/>
</dbReference>
<dbReference type="EMBL" id="CAKOFQ010007595">
    <property type="protein sequence ID" value="CAH2004550.1"/>
    <property type="molecule type" value="Genomic_DNA"/>
</dbReference>
<reference evidence="7" key="1">
    <citation type="submission" date="2022-03" db="EMBL/GenBank/DDBJ databases">
        <authorList>
            <person name="Sayadi A."/>
        </authorList>
    </citation>
    <scope>NUCLEOTIDE SEQUENCE</scope>
</reference>